<keyword evidence="3" id="KW-1185">Reference proteome</keyword>
<protein>
    <submittedName>
        <fullName evidence="2">Uncharacterized protein</fullName>
    </submittedName>
</protein>
<reference evidence="2" key="1">
    <citation type="submission" date="2023-11" db="EMBL/GenBank/DDBJ databases">
        <authorList>
            <person name="De Vega J J."/>
            <person name="De Vega J J."/>
        </authorList>
    </citation>
    <scope>NUCLEOTIDE SEQUENCE</scope>
</reference>
<evidence type="ECO:0000313" key="2">
    <source>
        <dbReference type="EMBL" id="CAK5267091.1"/>
    </source>
</evidence>
<sequence length="267" mass="25281">MLSSFTSLVVLAAIVQAAPAPNFVLDQNAAAQATVTVTVTATPLCSAIAGASGPFAPASAAISGAASVAAGAAASARPVLSGAAAFAGGAFSSLAPVPSAAASGAVSAVSAVVSSLAAAPSAANSAASPAVSGTAAATANLVAAAETGTTRLVSVINLIPTVPFAAAGMTPAFLQQTQAQVQALVAALNAIATSPTPLSSGQVGQVNGYLTTLQNNLARVITSGTTVPTVVKSALQPLGPALTRVAPSLGASTSATVIVQLIAAWSK</sequence>
<comment type="caution">
    <text evidence="2">The sequence shown here is derived from an EMBL/GenBank/DDBJ whole genome shotgun (WGS) entry which is preliminary data.</text>
</comment>
<evidence type="ECO:0000313" key="3">
    <source>
        <dbReference type="Proteomes" id="UP001295794"/>
    </source>
</evidence>
<feature type="signal peptide" evidence="1">
    <location>
        <begin position="1"/>
        <end position="17"/>
    </location>
</feature>
<keyword evidence="1" id="KW-0732">Signal</keyword>
<dbReference type="EMBL" id="CAVNYO010000116">
    <property type="protein sequence ID" value="CAK5267091.1"/>
    <property type="molecule type" value="Genomic_DNA"/>
</dbReference>
<organism evidence="2 3">
    <name type="scientific">Mycena citricolor</name>
    <dbReference type="NCBI Taxonomy" id="2018698"/>
    <lineage>
        <taxon>Eukaryota</taxon>
        <taxon>Fungi</taxon>
        <taxon>Dikarya</taxon>
        <taxon>Basidiomycota</taxon>
        <taxon>Agaricomycotina</taxon>
        <taxon>Agaricomycetes</taxon>
        <taxon>Agaricomycetidae</taxon>
        <taxon>Agaricales</taxon>
        <taxon>Marasmiineae</taxon>
        <taxon>Mycenaceae</taxon>
        <taxon>Mycena</taxon>
    </lineage>
</organism>
<name>A0AAD2H0U6_9AGAR</name>
<proteinExistence type="predicted"/>
<dbReference type="AlphaFoldDB" id="A0AAD2H0U6"/>
<gene>
    <name evidence="2" type="ORF">MYCIT1_LOCUS9320</name>
</gene>
<feature type="chain" id="PRO_5042078697" evidence="1">
    <location>
        <begin position="18"/>
        <end position="267"/>
    </location>
</feature>
<dbReference type="Proteomes" id="UP001295794">
    <property type="component" value="Unassembled WGS sequence"/>
</dbReference>
<accession>A0AAD2H0U6</accession>
<evidence type="ECO:0000256" key="1">
    <source>
        <dbReference type="SAM" id="SignalP"/>
    </source>
</evidence>